<comment type="caution">
    <text evidence="1">The sequence shown here is derived from an EMBL/GenBank/DDBJ whole genome shotgun (WGS) entry which is preliminary data.</text>
</comment>
<reference evidence="1 2" key="1">
    <citation type="journal article" date="2020" name="BMC Genomics">
        <title>Intraspecific diversification of the crop wild relative Brassica cretica Lam. using demographic model selection.</title>
        <authorList>
            <person name="Kioukis A."/>
            <person name="Michalopoulou V.A."/>
            <person name="Briers L."/>
            <person name="Pirintsos S."/>
            <person name="Studholme D.J."/>
            <person name="Pavlidis P."/>
            <person name="Sarris P.F."/>
        </authorList>
    </citation>
    <scope>NUCLEOTIDE SEQUENCE [LARGE SCALE GENOMIC DNA]</scope>
    <source>
        <strain evidence="2">cv. PFS-1207/04</strain>
    </source>
</reference>
<protein>
    <submittedName>
        <fullName evidence="1">Uncharacterized protein</fullName>
    </submittedName>
</protein>
<organism evidence="1 2">
    <name type="scientific">Brassica cretica</name>
    <name type="common">Mustard</name>
    <dbReference type="NCBI Taxonomy" id="69181"/>
    <lineage>
        <taxon>Eukaryota</taxon>
        <taxon>Viridiplantae</taxon>
        <taxon>Streptophyta</taxon>
        <taxon>Embryophyta</taxon>
        <taxon>Tracheophyta</taxon>
        <taxon>Spermatophyta</taxon>
        <taxon>Magnoliopsida</taxon>
        <taxon>eudicotyledons</taxon>
        <taxon>Gunneridae</taxon>
        <taxon>Pentapetalae</taxon>
        <taxon>rosids</taxon>
        <taxon>malvids</taxon>
        <taxon>Brassicales</taxon>
        <taxon>Brassicaceae</taxon>
        <taxon>Brassiceae</taxon>
        <taxon>Brassica</taxon>
    </lineage>
</organism>
<sequence>MTEQERVQKQFELKVNCLNDLLTKEMDKRKLLENQLAENLKRVFKVLHPNLLKKQYS</sequence>
<dbReference type="EMBL" id="QGKV02000759">
    <property type="protein sequence ID" value="KAF3561463.1"/>
    <property type="molecule type" value="Genomic_DNA"/>
</dbReference>
<gene>
    <name evidence="1" type="ORF">DY000_02019520</name>
</gene>
<accession>A0ABQ7CP96</accession>
<evidence type="ECO:0000313" key="1">
    <source>
        <dbReference type="EMBL" id="KAF3561463.1"/>
    </source>
</evidence>
<keyword evidence="2" id="KW-1185">Reference proteome</keyword>
<proteinExistence type="predicted"/>
<evidence type="ECO:0000313" key="2">
    <source>
        <dbReference type="Proteomes" id="UP000266723"/>
    </source>
</evidence>
<dbReference type="Proteomes" id="UP000266723">
    <property type="component" value="Unassembled WGS sequence"/>
</dbReference>
<name>A0ABQ7CP96_BRACR</name>